<feature type="transmembrane region" description="Helical" evidence="5">
    <location>
        <begin position="157"/>
        <end position="175"/>
    </location>
</feature>
<feature type="transmembrane region" description="Helical" evidence="5">
    <location>
        <begin position="475"/>
        <end position="500"/>
    </location>
</feature>
<sequence length="501" mass="53666">MTEQAVKRGFGKRQIGLVAGIIVFLLLYLLPIPGLGVVGQTVQIGDVASLGSGLVRGQDYTVVDLFGVPTAKSCLALSLMTVVLWATGVAQNGYTAGLYLALLVVMGVEAPASVFYSWTGGTMWLVIGAYLIANAVKTSGLGERIAYNYMLRFVTDFRSIIIGSFVLTAILSLLIPHPWPRAFLIMAVMSIVIESSHIVHEDAVKIGFSVFAASVPASLIFITGDAVINPLAASYFGGATFLDWFVYMGLPSIIMTVITMLLFLVLFKPTKTYTVNKDQIRERIEQAGPMTKLEKKTAVWLVIAIALWMTDSLHHVDIAWVTFIVGMLMSFPAIGDVVSAKDWSAVPVHVLIFLTAAMAIGKVGGLTGMNSWIADTIFPSAVPSNVFVLALMVAALSIIIHMLLGSVIAVMGVAVPAILTFTVGGDVTQGAAIAWTLICYTAVAAHYMFPFQHLNTLVGASPDTGMYTQRETLRLGVPLIAVVFVVCVGVMVPWLMLLGLL</sequence>
<dbReference type="EMBL" id="CP002106">
    <property type="protein sequence ID" value="ADK68567.1"/>
    <property type="molecule type" value="Genomic_DNA"/>
</dbReference>
<dbReference type="PANTHER" id="PTHR10283">
    <property type="entry name" value="SOLUTE CARRIER FAMILY 13 MEMBER"/>
    <property type="match status" value="1"/>
</dbReference>
<dbReference type="eggNOG" id="COG0471">
    <property type="taxonomic scope" value="Bacteria"/>
</dbReference>
<dbReference type="GO" id="GO:0005886">
    <property type="term" value="C:plasma membrane"/>
    <property type="evidence" value="ECO:0007669"/>
    <property type="project" value="TreeGrafter"/>
</dbReference>
<feature type="transmembrane region" description="Helical" evidence="5">
    <location>
        <begin position="431"/>
        <end position="449"/>
    </location>
</feature>
<dbReference type="STRING" id="633147.Olsu_1466"/>
<feature type="transmembrane region" description="Helical" evidence="5">
    <location>
        <begin position="297"/>
        <end position="313"/>
    </location>
</feature>
<dbReference type="HOGENOM" id="CLU_005170_7_1_11"/>
<evidence type="ECO:0000313" key="6">
    <source>
        <dbReference type="EMBL" id="ADK68567.1"/>
    </source>
</evidence>
<comment type="subcellular location">
    <subcellularLocation>
        <location evidence="1">Membrane</location>
        <topology evidence="1">Multi-pass membrane protein</topology>
    </subcellularLocation>
</comment>
<keyword evidence="2 5" id="KW-0812">Transmembrane</keyword>
<dbReference type="RefSeq" id="WP_013252319.1">
    <property type="nucleotide sequence ID" value="NC_014363.1"/>
</dbReference>
<feature type="transmembrane region" description="Helical" evidence="5">
    <location>
        <begin position="15"/>
        <end position="32"/>
    </location>
</feature>
<dbReference type="GO" id="GO:0022857">
    <property type="term" value="F:transmembrane transporter activity"/>
    <property type="evidence" value="ECO:0007669"/>
    <property type="project" value="InterPro"/>
</dbReference>
<dbReference type="GeneID" id="78512857"/>
<evidence type="ECO:0000256" key="5">
    <source>
        <dbReference type="SAM" id="Phobius"/>
    </source>
</evidence>
<feature type="transmembrane region" description="Helical" evidence="5">
    <location>
        <begin position="244"/>
        <end position="267"/>
    </location>
</feature>
<evidence type="ECO:0000313" key="7">
    <source>
        <dbReference type="Proteomes" id="UP000000333"/>
    </source>
</evidence>
<keyword evidence="4 5" id="KW-0472">Membrane</keyword>
<accession>E1QWR4</accession>
<feature type="transmembrane region" description="Helical" evidence="5">
    <location>
        <begin position="319"/>
        <end position="338"/>
    </location>
</feature>
<organism evidence="6 7">
    <name type="scientific">Olsenella uli (strain ATCC 49627 / DSM 7084 / CCUG 31166 / CIP 109912 / JCM 12494 / LMG 11480 / NCIMB 702895 / VPI D76D-27C)</name>
    <name type="common">Lactobacillus uli</name>
    <dbReference type="NCBI Taxonomy" id="633147"/>
    <lineage>
        <taxon>Bacteria</taxon>
        <taxon>Bacillati</taxon>
        <taxon>Actinomycetota</taxon>
        <taxon>Coriobacteriia</taxon>
        <taxon>Coriobacteriales</taxon>
        <taxon>Atopobiaceae</taxon>
        <taxon>Olsenella</taxon>
    </lineage>
</organism>
<evidence type="ECO:0000256" key="3">
    <source>
        <dbReference type="ARBA" id="ARBA00022989"/>
    </source>
</evidence>
<name>E1QWR4_OLSUV</name>
<dbReference type="PATRIC" id="fig|633147.7.peg.56"/>
<dbReference type="KEGG" id="ols:Olsu_1466"/>
<evidence type="ECO:0000256" key="1">
    <source>
        <dbReference type="ARBA" id="ARBA00004141"/>
    </source>
</evidence>
<feature type="transmembrane region" description="Helical" evidence="5">
    <location>
        <begin position="116"/>
        <end position="136"/>
    </location>
</feature>
<reference evidence="6 7" key="1">
    <citation type="journal article" date="2010" name="Stand. Genomic Sci.">
        <title>Complete genome sequence of Olsenella uli type strain (VPI D76D-27C).</title>
        <authorList>
            <person name="Goker M."/>
            <person name="Held B."/>
            <person name="Lucas S."/>
            <person name="Nolan M."/>
            <person name="Yasawong M."/>
            <person name="Glavina Del Rio T."/>
            <person name="Tice H."/>
            <person name="Cheng J.F."/>
            <person name="Bruce D."/>
            <person name="Detter J.C."/>
            <person name="Tapia R."/>
            <person name="Han C."/>
            <person name="Goodwin L."/>
            <person name="Pitluck S."/>
            <person name="Liolios K."/>
            <person name="Ivanova N."/>
            <person name="Mavromatis K."/>
            <person name="Mikhailova N."/>
            <person name="Pati A."/>
            <person name="Chen A."/>
            <person name="Palaniappan K."/>
            <person name="Land M."/>
            <person name="Hauser L."/>
            <person name="Chang Y.J."/>
            <person name="Jeffries C.D."/>
            <person name="Rohde M."/>
            <person name="Sikorski J."/>
            <person name="Pukall R."/>
            <person name="Woyke T."/>
            <person name="Bristow J."/>
            <person name="Eisen J.A."/>
            <person name="Markowitz V."/>
            <person name="Hugenholtz P."/>
            <person name="Kyrpides N.C."/>
            <person name="Klenk H.P."/>
            <person name="Lapidus A."/>
        </authorList>
    </citation>
    <scope>NUCLEOTIDE SEQUENCE [LARGE SCALE GENOMIC DNA]</scope>
    <source>
        <strain evidence="7">ATCC 49627 / DSM 7084 / CIP 109912 / JCM 12494 / NCIMB 702895 / VPI D76D-27C</strain>
    </source>
</reference>
<feature type="transmembrane region" description="Helical" evidence="5">
    <location>
        <begin position="93"/>
        <end position="110"/>
    </location>
</feature>
<protein>
    <submittedName>
        <fullName evidence="6">Sodium/sulphate symporter</fullName>
    </submittedName>
</protein>
<dbReference type="AlphaFoldDB" id="E1QWR4"/>
<keyword evidence="7" id="KW-1185">Reference proteome</keyword>
<proteinExistence type="predicted"/>
<evidence type="ECO:0000256" key="4">
    <source>
        <dbReference type="ARBA" id="ARBA00023136"/>
    </source>
</evidence>
<dbReference type="Proteomes" id="UP000000333">
    <property type="component" value="Chromosome"/>
</dbReference>
<feature type="transmembrane region" description="Helical" evidence="5">
    <location>
        <begin position="181"/>
        <end position="199"/>
    </location>
</feature>
<keyword evidence="3 5" id="KW-1133">Transmembrane helix</keyword>
<feature type="transmembrane region" description="Helical" evidence="5">
    <location>
        <begin position="350"/>
        <end position="374"/>
    </location>
</feature>
<gene>
    <name evidence="6" type="ordered locus">Olsu_1466</name>
</gene>
<feature type="transmembrane region" description="Helical" evidence="5">
    <location>
        <begin position="206"/>
        <end position="224"/>
    </location>
</feature>
<dbReference type="InterPro" id="IPR001898">
    <property type="entry name" value="SLC13A/DASS"/>
</dbReference>
<evidence type="ECO:0000256" key="2">
    <source>
        <dbReference type="ARBA" id="ARBA00022692"/>
    </source>
</evidence>
<feature type="transmembrane region" description="Helical" evidence="5">
    <location>
        <begin position="386"/>
        <end position="419"/>
    </location>
</feature>
<dbReference type="Pfam" id="PF00939">
    <property type="entry name" value="Na_sulph_symp"/>
    <property type="match status" value="1"/>
</dbReference>